<keyword evidence="4 8" id="KW-1133">Transmembrane helix</keyword>
<name>A0A7S3JND6_9STRA</name>
<evidence type="ECO:0000256" key="8">
    <source>
        <dbReference type="SAM" id="Phobius"/>
    </source>
</evidence>
<dbReference type="GO" id="GO:0016020">
    <property type="term" value="C:membrane"/>
    <property type="evidence" value="ECO:0007669"/>
    <property type="project" value="UniProtKB-SubCell"/>
</dbReference>
<feature type="transmembrane region" description="Helical" evidence="8">
    <location>
        <begin position="314"/>
        <end position="331"/>
    </location>
</feature>
<keyword evidence="2" id="KW-0808">Transferase</keyword>
<evidence type="ECO:0000256" key="7">
    <source>
        <dbReference type="ARBA" id="ARBA00030253"/>
    </source>
</evidence>
<dbReference type="InterPro" id="IPR000537">
    <property type="entry name" value="UbiA_prenyltransferase"/>
</dbReference>
<feature type="transmembrane region" description="Helical" evidence="8">
    <location>
        <begin position="184"/>
        <end position="202"/>
    </location>
</feature>
<feature type="transmembrane region" description="Helical" evidence="8">
    <location>
        <begin position="214"/>
        <end position="234"/>
    </location>
</feature>
<evidence type="ECO:0000256" key="2">
    <source>
        <dbReference type="ARBA" id="ARBA00022679"/>
    </source>
</evidence>
<keyword evidence="3 8" id="KW-0812">Transmembrane</keyword>
<dbReference type="NCBIfam" id="TIGR01473">
    <property type="entry name" value="cyoE_ctaB"/>
    <property type="match status" value="1"/>
</dbReference>
<protein>
    <recommendedName>
        <fullName evidence="7">Heme O synthase</fullName>
    </recommendedName>
</protein>
<dbReference type="Pfam" id="PF01040">
    <property type="entry name" value="UbiA"/>
    <property type="match status" value="1"/>
</dbReference>
<dbReference type="InterPro" id="IPR006369">
    <property type="entry name" value="Protohaem_IX_farnesylTrfase"/>
</dbReference>
<dbReference type="HAMAP" id="MF_00154">
    <property type="entry name" value="CyoE_CtaB"/>
    <property type="match status" value="1"/>
</dbReference>
<dbReference type="EMBL" id="HBIJ01000501">
    <property type="protein sequence ID" value="CAE0359660.1"/>
    <property type="molecule type" value="Transcribed_RNA"/>
</dbReference>
<dbReference type="GO" id="GO:0008495">
    <property type="term" value="F:protoheme IX farnesyltransferase activity"/>
    <property type="evidence" value="ECO:0007669"/>
    <property type="project" value="InterPro"/>
</dbReference>
<accession>A0A7S3JND6</accession>
<dbReference type="PANTHER" id="PTHR43448">
    <property type="entry name" value="PROTOHEME IX FARNESYLTRANSFERASE, MITOCHONDRIAL"/>
    <property type="match status" value="1"/>
</dbReference>
<evidence type="ECO:0000256" key="1">
    <source>
        <dbReference type="ARBA" id="ARBA00004141"/>
    </source>
</evidence>
<dbReference type="InterPro" id="IPR044878">
    <property type="entry name" value="UbiA_sf"/>
</dbReference>
<dbReference type="CDD" id="cd13957">
    <property type="entry name" value="PT_UbiA_Cox10"/>
    <property type="match status" value="1"/>
</dbReference>
<dbReference type="AlphaFoldDB" id="A0A7S3JND6"/>
<organism evidence="9">
    <name type="scientific">Aureoumbra lagunensis</name>
    <dbReference type="NCBI Taxonomy" id="44058"/>
    <lineage>
        <taxon>Eukaryota</taxon>
        <taxon>Sar</taxon>
        <taxon>Stramenopiles</taxon>
        <taxon>Ochrophyta</taxon>
        <taxon>Pelagophyceae</taxon>
        <taxon>Pelagomonadales</taxon>
        <taxon>Aureoumbra</taxon>
    </lineage>
</organism>
<dbReference type="PANTHER" id="PTHR43448:SF2">
    <property type="entry name" value="PROTOHEME IX FARNESYLTRANSFERASE, MITOCHONDRIAL"/>
    <property type="match status" value="1"/>
</dbReference>
<comment type="subcellular location">
    <subcellularLocation>
        <location evidence="1">Membrane</location>
        <topology evidence="1">Multi-pass membrane protein</topology>
    </subcellularLocation>
</comment>
<feature type="transmembrane region" description="Helical" evidence="8">
    <location>
        <begin position="263"/>
        <end position="286"/>
    </location>
</feature>
<evidence type="ECO:0000256" key="3">
    <source>
        <dbReference type="ARBA" id="ARBA00022692"/>
    </source>
</evidence>
<sequence length="392" mass="42193">MSRVLIRNGRIFFCPSLPIARCVVSSTSTAIDDIDEASKSIKKIKLAIGVASDLSKAKLSGFVAMTTFAGYAATGAPLLSAGGVIDTSAILATGGVFLCSASANALNQVYECDRDAVMERTKRRPLPSGKCSKNMALGLALTSGVCGIGALALTGSGTAAQLGAGNIALYAGIYTPLKQRSEFNTWVGALVGGIPPLIGWAAAGESLYASDPWLLATLLYLWQFPHFFALAWRYKADYTRGNYKMVAVNDPTGLRTARLVSNYAIYATALPPIAIALGAQGSMFALEGFALNALLLHAANHFHRDRSKANATRIFRVTLLYLPLLLLAFLLHSKRLHSAHDDDSNSTLEKHWWTLRHVLDPIRDLGRDLCVHELFFFAATRHTTTISLPFSS</sequence>
<dbReference type="Gene3D" id="1.10.357.140">
    <property type="entry name" value="UbiA prenyltransferase"/>
    <property type="match status" value="1"/>
</dbReference>
<feature type="transmembrane region" description="Helical" evidence="8">
    <location>
        <begin position="159"/>
        <end position="177"/>
    </location>
</feature>
<evidence type="ECO:0000313" key="9">
    <source>
        <dbReference type="EMBL" id="CAE0359660.1"/>
    </source>
</evidence>
<gene>
    <name evidence="9" type="ORF">ALAG00032_LOCUS389</name>
</gene>
<dbReference type="GO" id="GO:0006784">
    <property type="term" value="P:heme A biosynthetic process"/>
    <property type="evidence" value="ECO:0007669"/>
    <property type="project" value="TreeGrafter"/>
</dbReference>
<proteinExistence type="inferred from homology"/>
<feature type="transmembrane region" description="Helical" evidence="8">
    <location>
        <begin position="134"/>
        <end position="153"/>
    </location>
</feature>
<evidence type="ECO:0000256" key="4">
    <source>
        <dbReference type="ARBA" id="ARBA00022989"/>
    </source>
</evidence>
<evidence type="ECO:0000256" key="6">
    <source>
        <dbReference type="ARBA" id="ARBA00023136"/>
    </source>
</evidence>
<keyword evidence="6 8" id="KW-0472">Membrane</keyword>
<evidence type="ECO:0000256" key="5">
    <source>
        <dbReference type="ARBA" id="ARBA00023133"/>
    </source>
</evidence>
<dbReference type="GO" id="GO:0005739">
    <property type="term" value="C:mitochondrion"/>
    <property type="evidence" value="ECO:0007669"/>
    <property type="project" value="TreeGrafter"/>
</dbReference>
<reference evidence="9" key="1">
    <citation type="submission" date="2021-01" db="EMBL/GenBank/DDBJ databases">
        <authorList>
            <person name="Corre E."/>
            <person name="Pelletier E."/>
            <person name="Niang G."/>
            <person name="Scheremetjew M."/>
            <person name="Finn R."/>
            <person name="Kale V."/>
            <person name="Holt S."/>
            <person name="Cochrane G."/>
            <person name="Meng A."/>
            <person name="Brown T."/>
            <person name="Cohen L."/>
        </authorList>
    </citation>
    <scope>NUCLEOTIDE SEQUENCE</scope>
    <source>
        <strain evidence="9">CCMP1510</strain>
    </source>
</reference>
<keyword evidence="5" id="KW-0350">Heme biosynthesis</keyword>